<dbReference type="Proteomes" id="UP000809273">
    <property type="component" value="Unassembled WGS sequence"/>
</dbReference>
<evidence type="ECO:0000313" key="1">
    <source>
        <dbReference type="EMBL" id="MBN1573305.1"/>
    </source>
</evidence>
<comment type="caution">
    <text evidence="1">The sequence shown here is derived from an EMBL/GenBank/DDBJ whole genome shotgun (WGS) entry which is preliminary data.</text>
</comment>
<name>A0A9D8PPY2_9DELT</name>
<sequence>MRKVKYVNIAVIAALLLPAIFLSVTDVSAGEIASGYLYPGQSSPKYSFLAPTGRETITFYGPPGATFGVELRGRADNALGNYQLINSTSIVLTGGGQFYFIVYSINGQGNWSAYW</sequence>
<evidence type="ECO:0000313" key="2">
    <source>
        <dbReference type="Proteomes" id="UP000809273"/>
    </source>
</evidence>
<reference evidence="1" key="1">
    <citation type="journal article" date="2021" name="Environ. Microbiol.">
        <title>Genomic characterization of three novel Desulfobacterota classes expand the metabolic and phylogenetic diversity of the phylum.</title>
        <authorList>
            <person name="Murphy C.L."/>
            <person name="Biggerstaff J."/>
            <person name="Eichhorn A."/>
            <person name="Ewing E."/>
            <person name="Shahan R."/>
            <person name="Soriano D."/>
            <person name="Stewart S."/>
            <person name="VanMol K."/>
            <person name="Walker R."/>
            <person name="Walters P."/>
            <person name="Elshahed M.S."/>
            <person name="Youssef N.H."/>
        </authorList>
    </citation>
    <scope>NUCLEOTIDE SEQUENCE</scope>
    <source>
        <strain evidence="1">Zod_Metabat.24</strain>
    </source>
</reference>
<accession>A0A9D8PPY2</accession>
<organism evidence="1 2">
    <name type="scientific">Candidatus Zymogenus saltonus</name>
    <dbReference type="NCBI Taxonomy" id="2844893"/>
    <lineage>
        <taxon>Bacteria</taxon>
        <taxon>Deltaproteobacteria</taxon>
        <taxon>Candidatus Zymogenia</taxon>
        <taxon>Candidatus Zymogeniales</taxon>
        <taxon>Candidatus Zymogenaceae</taxon>
        <taxon>Candidatus Zymogenus</taxon>
    </lineage>
</organism>
<gene>
    <name evidence="1" type="ORF">JW984_08940</name>
</gene>
<proteinExistence type="predicted"/>
<dbReference type="EMBL" id="JAFGIX010000046">
    <property type="protein sequence ID" value="MBN1573305.1"/>
    <property type="molecule type" value="Genomic_DNA"/>
</dbReference>
<dbReference type="AlphaFoldDB" id="A0A9D8PPY2"/>
<protein>
    <submittedName>
        <fullName evidence="1">Uncharacterized protein</fullName>
    </submittedName>
</protein>
<reference evidence="1" key="2">
    <citation type="submission" date="2021-01" db="EMBL/GenBank/DDBJ databases">
        <authorList>
            <person name="Hahn C.R."/>
            <person name="Youssef N.H."/>
            <person name="Elshahed M."/>
        </authorList>
    </citation>
    <scope>NUCLEOTIDE SEQUENCE</scope>
    <source>
        <strain evidence="1">Zod_Metabat.24</strain>
    </source>
</reference>